<dbReference type="Pfam" id="PF17166">
    <property type="entry name" value="DUF5126"/>
    <property type="match status" value="1"/>
</dbReference>
<dbReference type="Pfam" id="PF16391">
    <property type="entry name" value="DUF5000"/>
    <property type="match status" value="1"/>
</dbReference>
<feature type="domain" description="DUF4959" evidence="1">
    <location>
        <begin position="23"/>
        <end position="126"/>
    </location>
</feature>
<accession>A0ABS9KRL2</accession>
<reference evidence="4" key="1">
    <citation type="submission" date="2022-01" db="EMBL/GenBank/DDBJ databases">
        <authorList>
            <person name="Jo J.-H."/>
            <person name="Im W.-T."/>
        </authorList>
    </citation>
    <scope>NUCLEOTIDE SEQUENCE</scope>
    <source>
        <strain evidence="4">NA20</strain>
    </source>
</reference>
<dbReference type="Proteomes" id="UP001165367">
    <property type="component" value="Unassembled WGS sequence"/>
</dbReference>
<protein>
    <submittedName>
        <fullName evidence="4">DUF4959 domain-containing protein</fullName>
    </submittedName>
</protein>
<sequence>MKRIKHYIYGTGTLLLLLLAAGSCTKLELGPSENDGQAPGAVSNPVVNNLNGAVEITFTPPSDPDLAYVKARYTTKDGIVRENKVSRYSNKISLEGFADMDEYVVTMNAVDKGENASSPIEVRVKPLKPIYQLAFDSLSMAADFGGLNVNFKNFTQASLAYVVLTNDSLGNFVPTYTNYTDLRSGSFSARGFAAVEREFGVFVRDRWGNKSDTAMIKVTPYYEVQLDRTKMRAYSLPTDAALGYSGTFAGLFDNRFDINSYYHSDGRTGMPQWFTFDMGAEAKLSRMVYYLKPDRTKFYDEHSPQIIEIWGSTSPNPNGSFDDTWKLLTSYTMPKPSGSPAGTPLTQADINFVEEGITVPFPVDAPKVRHIRFKTLRNWGNTNYVYVFEIKMFGDPN</sequence>
<feature type="domain" description="DUF5000" evidence="2">
    <location>
        <begin position="252"/>
        <end position="394"/>
    </location>
</feature>
<feature type="domain" description="DUF5126" evidence="3">
    <location>
        <begin position="127"/>
        <end position="228"/>
    </location>
</feature>
<dbReference type="InterPro" id="IPR033431">
    <property type="entry name" value="DUF5126"/>
</dbReference>
<dbReference type="InterPro" id="IPR032164">
    <property type="entry name" value="DUF5000"/>
</dbReference>
<evidence type="ECO:0000313" key="5">
    <source>
        <dbReference type="Proteomes" id="UP001165367"/>
    </source>
</evidence>
<gene>
    <name evidence="4" type="ORF">LZZ85_11740</name>
</gene>
<name>A0ABS9KRL2_9BACT</name>
<proteinExistence type="predicted"/>
<keyword evidence="5" id="KW-1185">Reference proteome</keyword>
<comment type="caution">
    <text evidence="4">The sequence shown here is derived from an EMBL/GenBank/DDBJ whole genome shotgun (WGS) entry which is preliminary data.</text>
</comment>
<evidence type="ECO:0000259" key="2">
    <source>
        <dbReference type="Pfam" id="PF16391"/>
    </source>
</evidence>
<dbReference type="EMBL" id="JAKLTR010000006">
    <property type="protein sequence ID" value="MCG2614961.1"/>
    <property type="molecule type" value="Genomic_DNA"/>
</dbReference>
<evidence type="ECO:0000259" key="3">
    <source>
        <dbReference type="Pfam" id="PF17166"/>
    </source>
</evidence>
<dbReference type="InterPro" id="IPR032527">
    <property type="entry name" value="DUF4959"/>
</dbReference>
<organism evidence="4 5">
    <name type="scientific">Terrimonas ginsenosidimutans</name>
    <dbReference type="NCBI Taxonomy" id="2908004"/>
    <lineage>
        <taxon>Bacteria</taxon>
        <taxon>Pseudomonadati</taxon>
        <taxon>Bacteroidota</taxon>
        <taxon>Chitinophagia</taxon>
        <taxon>Chitinophagales</taxon>
        <taxon>Chitinophagaceae</taxon>
        <taxon>Terrimonas</taxon>
    </lineage>
</organism>
<dbReference type="Gene3D" id="2.60.120.260">
    <property type="entry name" value="Galactose-binding domain-like"/>
    <property type="match status" value="1"/>
</dbReference>
<evidence type="ECO:0000259" key="1">
    <source>
        <dbReference type="Pfam" id="PF16323"/>
    </source>
</evidence>
<dbReference type="RefSeq" id="WP_237871862.1">
    <property type="nucleotide sequence ID" value="NZ_JAKLTR010000006.1"/>
</dbReference>
<dbReference type="SUPFAM" id="SSF49785">
    <property type="entry name" value="Galactose-binding domain-like"/>
    <property type="match status" value="1"/>
</dbReference>
<dbReference type="PROSITE" id="PS51257">
    <property type="entry name" value="PROKAR_LIPOPROTEIN"/>
    <property type="match status" value="1"/>
</dbReference>
<evidence type="ECO:0000313" key="4">
    <source>
        <dbReference type="EMBL" id="MCG2614961.1"/>
    </source>
</evidence>
<dbReference type="Pfam" id="PF16323">
    <property type="entry name" value="DUF4959"/>
    <property type="match status" value="1"/>
</dbReference>
<dbReference type="InterPro" id="IPR008979">
    <property type="entry name" value="Galactose-bd-like_sf"/>
</dbReference>